<dbReference type="PANTHER" id="PTHR46229:SF2">
    <property type="entry name" value="BOLA-LIKE PROTEIN 1"/>
    <property type="match status" value="1"/>
</dbReference>
<name>A0A3A1Y2Z5_9GAMM</name>
<comment type="similarity">
    <text evidence="1 2">Belongs to the BolA/IbaG family.</text>
</comment>
<dbReference type="Pfam" id="PF01722">
    <property type="entry name" value="BolA"/>
    <property type="match status" value="1"/>
</dbReference>
<organism evidence="3 4">
    <name type="scientific">Psittacicella melopsittaci</name>
    <dbReference type="NCBI Taxonomy" id="2028576"/>
    <lineage>
        <taxon>Bacteria</taxon>
        <taxon>Pseudomonadati</taxon>
        <taxon>Pseudomonadota</taxon>
        <taxon>Gammaproteobacteria</taxon>
        <taxon>Pasteurellales</taxon>
        <taxon>Psittacicellaceae</taxon>
        <taxon>Psittacicella</taxon>
    </lineage>
</organism>
<keyword evidence="4" id="KW-1185">Reference proteome</keyword>
<dbReference type="SUPFAM" id="SSF82657">
    <property type="entry name" value="BolA-like"/>
    <property type="match status" value="1"/>
</dbReference>
<gene>
    <name evidence="3" type="ORF">CJP74_06570</name>
</gene>
<dbReference type="RefSeq" id="WP_119497509.1">
    <property type="nucleotide sequence ID" value="NZ_NRJH01000057.1"/>
</dbReference>
<dbReference type="InterPro" id="IPR050961">
    <property type="entry name" value="BolA/IbaG_stress_morph_reg"/>
</dbReference>
<evidence type="ECO:0000256" key="2">
    <source>
        <dbReference type="RuleBase" id="RU003860"/>
    </source>
</evidence>
<accession>A0A3A1Y2Z5</accession>
<evidence type="ECO:0008006" key="5">
    <source>
        <dbReference type="Google" id="ProtNLM"/>
    </source>
</evidence>
<protein>
    <recommendedName>
        <fullName evidence="5">BolA family transcriptional regulator</fullName>
    </recommendedName>
</protein>
<dbReference type="PANTHER" id="PTHR46229">
    <property type="entry name" value="BOLA TRANSCRIPTION REGULATOR"/>
    <property type="match status" value="1"/>
</dbReference>
<proteinExistence type="inferred from homology"/>
<reference evidence="3 4" key="1">
    <citation type="submission" date="2017-08" db="EMBL/GenBank/DDBJ databases">
        <title>Reclassification of Bisgaard taxon 37 and 44.</title>
        <authorList>
            <person name="Christensen H."/>
        </authorList>
    </citation>
    <scope>NUCLEOTIDE SEQUENCE [LARGE SCALE GENOMIC DNA]</scope>
    <source>
        <strain evidence="3 4">B96_4</strain>
    </source>
</reference>
<evidence type="ECO:0000313" key="3">
    <source>
        <dbReference type="EMBL" id="RIY31659.1"/>
    </source>
</evidence>
<dbReference type="PIRSF" id="PIRSF003113">
    <property type="entry name" value="BolA"/>
    <property type="match status" value="1"/>
</dbReference>
<dbReference type="AlphaFoldDB" id="A0A3A1Y2Z5"/>
<evidence type="ECO:0000256" key="1">
    <source>
        <dbReference type="ARBA" id="ARBA00005578"/>
    </source>
</evidence>
<comment type="caution">
    <text evidence="3">The sequence shown here is derived from an EMBL/GenBank/DDBJ whole genome shotgun (WGS) entry which is preliminary data.</text>
</comment>
<sequence length="107" mass="12393">MFIHPHKIKIEQLLEAKFNPEHLEVIDESYMHHAGPEAGSHYKVIMVSSIFAEQKLIQRQREVNKVLKEVLANDIHALSLKLYSPEEWEKQPIIPESPKCAGKNKEL</sequence>
<evidence type="ECO:0000313" key="4">
    <source>
        <dbReference type="Proteomes" id="UP000266258"/>
    </source>
</evidence>
<dbReference type="Gene3D" id="3.10.20.90">
    <property type="entry name" value="Phosphatidylinositol 3-kinase Catalytic Subunit, Chain A, domain 1"/>
    <property type="match status" value="1"/>
</dbReference>
<dbReference type="OrthoDB" id="9801469at2"/>
<dbReference type="InterPro" id="IPR036065">
    <property type="entry name" value="BolA-like_sf"/>
</dbReference>
<dbReference type="InterPro" id="IPR002634">
    <property type="entry name" value="BolA"/>
</dbReference>
<dbReference type="EMBL" id="NRJH01000057">
    <property type="protein sequence ID" value="RIY31659.1"/>
    <property type="molecule type" value="Genomic_DNA"/>
</dbReference>
<dbReference type="Proteomes" id="UP000266258">
    <property type="component" value="Unassembled WGS sequence"/>
</dbReference>